<feature type="compositionally biased region" description="Pro residues" evidence="8">
    <location>
        <begin position="619"/>
        <end position="632"/>
    </location>
</feature>
<dbReference type="PANTHER" id="PTHR24350">
    <property type="entry name" value="SERINE/THREONINE-PROTEIN KINASE IAL-RELATED"/>
    <property type="match status" value="1"/>
</dbReference>
<feature type="domain" description="Protein kinase" evidence="9">
    <location>
        <begin position="12"/>
        <end position="270"/>
    </location>
</feature>
<dbReference type="SMART" id="SM00220">
    <property type="entry name" value="S_TKc"/>
    <property type="match status" value="1"/>
</dbReference>
<evidence type="ECO:0000313" key="11">
    <source>
        <dbReference type="Proteomes" id="UP000422736"/>
    </source>
</evidence>
<dbReference type="InterPro" id="IPR000719">
    <property type="entry name" value="Prot_kinase_dom"/>
</dbReference>
<dbReference type="Proteomes" id="UP000422736">
    <property type="component" value="Chromosome 2"/>
</dbReference>
<feature type="region of interest" description="Disordered" evidence="8">
    <location>
        <begin position="357"/>
        <end position="400"/>
    </location>
</feature>
<proteinExistence type="inferred from homology"/>
<keyword evidence="4 7" id="KW-0547">Nucleotide-binding</keyword>
<dbReference type="Pfam" id="PF25347">
    <property type="entry name" value="PH_PKH3_C"/>
    <property type="match status" value="1"/>
</dbReference>
<dbReference type="InterPro" id="IPR057614">
    <property type="entry name" value="PH_PKH3_C"/>
</dbReference>
<dbReference type="PROSITE" id="PS50011">
    <property type="entry name" value="PROTEIN_KINASE_DOM"/>
    <property type="match status" value="1"/>
</dbReference>
<dbReference type="SUPFAM" id="SSF56112">
    <property type="entry name" value="Protein kinase-like (PK-like)"/>
    <property type="match status" value="1"/>
</dbReference>
<dbReference type="PROSITE" id="PS00107">
    <property type="entry name" value="PROTEIN_KINASE_ATP"/>
    <property type="match status" value="1"/>
</dbReference>
<keyword evidence="11" id="KW-1185">Reference proteome</keyword>
<evidence type="ECO:0000256" key="4">
    <source>
        <dbReference type="ARBA" id="ARBA00022741"/>
    </source>
</evidence>
<dbReference type="InterPro" id="IPR030616">
    <property type="entry name" value="Aur-like"/>
</dbReference>
<keyword evidence="6 7" id="KW-0067">ATP-binding</keyword>
<organism evidence="10 11">
    <name type="scientific">Kluyveromyces marxianus</name>
    <name type="common">Yeast</name>
    <name type="synonym">Candida kefyr</name>
    <dbReference type="NCBI Taxonomy" id="4911"/>
    <lineage>
        <taxon>Eukaryota</taxon>
        <taxon>Fungi</taxon>
        <taxon>Dikarya</taxon>
        <taxon>Ascomycota</taxon>
        <taxon>Saccharomycotina</taxon>
        <taxon>Saccharomycetes</taxon>
        <taxon>Saccharomycetales</taxon>
        <taxon>Saccharomycetaceae</taxon>
        <taxon>Kluyveromyces</taxon>
    </lineage>
</organism>
<evidence type="ECO:0000256" key="3">
    <source>
        <dbReference type="ARBA" id="ARBA00022679"/>
    </source>
</evidence>
<dbReference type="PROSITE" id="PS00108">
    <property type="entry name" value="PROTEIN_KINASE_ST"/>
    <property type="match status" value="1"/>
</dbReference>
<dbReference type="InterPro" id="IPR017441">
    <property type="entry name" value="Protein_kinase_ATP_BS"/>
</dbReference>
<dbReference type="Gene3D" id="3.30.200.20">
    <property type="entry name" value="Phosphorylase Kinase, domain 1"/>
    <property type="match status" value="1"/>
</dbReference>
<dbReference type="InterPro" id="IPR039046">
    <property type="entry name" value="PDPK1"/>
</dbReference>
<feature type="region of interest" description="Disordered" evidence="8">
    <location>
        <begin position="603"/>
        <end position="689"/>
    </location>
</feature>
<dbReference type="Gene3D" id="1.10.510.10">
    <property type="entry name" value="Transferase(Phosphotransferase) domain 1"/>
    <property type="match status" value="1"/>
</dbReference>
<dbReference type="GO" id="GO:0016301">
    <property type="term" value="F:kinase activity"/>
    <property type="evidence" value="ECO:0007669"/>
    <property type="project" value="UniProtKB-KW"/>
</dbReference>
<dbReference type="InterPro" id="IPR008271">
    <property type="entry name" value="Ser/Thr_kinase_AS"/>
</dbReference>
<reference evidence="10 11" key="1">
    <citation type="submission" date="2016-03" db="EMBL/GenBank/DDBJ databases">
        <title>How can Kluyveromyces marxianus grow so fast - potential evolutionary course in Saccharomyces Complex revealed by comparative genomics.</title>
        <authorList>
            <person name="Mo W."/>
            <person name="Lu W."/>
            <person name="Yang X."/>
            <person name="Qi J."/>
            <person name="Lv H."/>
        </authorList>
    </citation>
    <scope>NUCLEOTIDE SEQUENCE [LARGE SCALE GENOMIC DNA]</scope>
    <source>
        <strain evidence="10 11">FIM1</strain>
    </source>
</reference>
<evidence type="ECO:0000313" key="10">
    <source>
        <dbReference type="EMBL" id="QGN14742.1"/>
    </source>
</evidence>
<comment type="similarity">
    <text evidence="1">Belongs to the protein kinase superfamily. AGC Ser/Thr protein kinase family. PDPK1 subfamily.</text>
</comment>
<feature type="region of interest" description="Disordered" evidence="8">
    <location>
        <begin position="412"/>
        <end position="453"/>
    </location>
</feature>
<reference evidence="10 11" key="2">
    <citation type="submission" date="2019-11" db="EMBL/GenBank/DDBJ databases">
        <authorList>
            <person name="Lu H."/>
        </authorList>
    </citation>
    <scope>NUCLEOTIDE SEQUENCE [LARGE SCALE GENOMIC DNA]</scope>
    <source>
        <strain evidence="10 11">FIM1</strain>
    </source>
</reference>
<evidence type="ECO:0000256" key="8">
    <source>
        <dbReference type="SAM" id="MobiDB-lite"/>
    </source>
</evidence>
<evidence type="ECO:0000256" key="6">
    <source>
        <dbReference type="ARBA" id="ARBA00022840"/>
    </source>
</evidence>
<dbReference type="InterPro" id="IPR011009">
    <property type="entry name" value="Kinase-like_dom_sf"/>
</dbReference>
<accession>A0ABX6ESM4</accession>
<evidence type="ECO:0000256" key="2">
    <source>
        <dbReference type="ARBA" id="ARBA00022527"/>
    </source>
</evidence>
<feature type="compositionally biased region" description="Polar residues" evidence="8">
    <location>
        <begin position="645"/>
        <end position="656"/>
    </location>
</feature>
<evidence type="ECO:0000256" key="5">
    <source>
        <dbReference type="ARBA" id="ARBA00022777"/>
    </source>
</evidence>
<keyword evidence="3" id="KW-0808">Transferase</keyword>
<keyword evidence="5 10" id="KW-0418">Kinase</keyword>
<evidence type="ECO:0000256" key="7">
    <source>
        <dbReference type="PROSITE-ProRule" id="PRU10141"/>
    </source>
</evidence>
<dbReference type="EMBL" id="CP015055">
    <property type="protein sequence ID" value="QGN14742.1"/>
    <property type="molecule type" value="Genomic_DNA"/>
</dbReference>
<feature type="compositionally biased region" description="Polar residues" evidence="8">
    <location>
        <begin position="423"/>
        <end position="444"/>
    </location>
</feature>
<sequence length="689" mass="76627">MSMSRKRTPQDFLFKEQLGHGSYSTVYKAVDRSTGQVFAIKVCSKKHIISEKKVKYVTIEKNTMNLLANGNHPGIIKLYYTFHDPENLYFVLDLAPGGELLQLLQTQGRFSEAWSRHFMCQLVDSLEYIHSCKVVHRDLKPENLLLSSEGRLMITDFGVASNLDSSNDNLSSSSSFVGTAEYVSPELLLQNKSNYCSDVWALGCMLYQFSQGTPPFKGENELATFEKIVNLDYRWICSVSPLVMDLVSNILVIDPAVRYTIPQIKKHAWFNEVDWNNKEAIWKGIWQVYRKSDRVPANAAPLPASSPSSLIANKQLHVIDTPIKNIPIQPRKRKPMKVTQTTSSIVEWRKTLGIAPVAGSIGSNGLPKRPKTPVSHQQPRPPHSNPQFHVARPPSQEKLTSARNTVGANLHLVSPKAPPITPVSPSRNSSNTLPSPVKYSNSKRPLTPPTSPTPLKQGWVKILEIPYIASPQKIFSHKEYSFIDDKLITKFIAEEKSHIVKESMLCLLTLEPSGQFSYTPKGGATKQMISIIDEELSIYDLEFNEAKNSGYLIFEKFKSILWLIALPKSAPNDFTVNSGKTWISSLFKIKAMLESEKLSKKVDNLSLKSDSTPSSASSPSPPQSQPPPPPTPTSSSSSSSRHPKASNNRMFVSSSRAEVLYTLNRGRNGSTDAANGASAAFKNMHSERA</sequence>
<dbReference type="CDD" id="cd05581">
    <property type="entry name" value="STKc_PDK1"/>
    <property type="match status" value="1"/>
</dbReference>
<gene>
    <name evidence="10" type="primary">PKH3</name>
    <name evidence="10" type="ORF">FIM1_1411</name>
</gene>
<name>A0ABX6ESM4_KLUMA</name>
<evidence type="ECO:0000256" key="1">
    <source>
        <dbReference type="ARBA" id="ARBA00010006"/>
    </source>
</evidence>
<protein>
    <submittedName>
        <fullName evidence="10">Serine/threonine-protein kinase PKH3</fullName>
    </submittedName>
</protein>
<feature type="binding site" evidence="7">
    <location>
        <position position="41"/>
    </location>
    <ligand>
        <name>ATP</name>
        <dbReference type="ChEBI" id="CHEBI:30616"/>
    </ligand>
</feature>
<dbReference type="Pfam" id="PF00069">
    <property type="entry name" value="Pkinase"/>
    <property type="match status" value="1"/>
</dbReference>
<keyword evidence="2" id="KW-0723">Serine/threonine-protein kinase</keyword>
<evidence type="ECO:0000259" key="9">
    <source>
        <dbReference type="PROSITE" id="PS50011"/>
    </source>
</evidence>